<sequence>MTPEVNSDLSAMHRFTSIYQDSSCDGAPTGVFVQLKNDCENQVASSGSYCADVYDDSNTLVGYVDEICREGRREEGFKELFGAQPFMAADYYNGAHCSTFENSVAHQLTGECEALYDGYSPFRSAIISISDGVLSWKRNEGNTTIKKRGELGCPGSSGLGYYDFEIPVADINHCYTVPTMRGAFLFYNTTSEVKSSSSSSGSVLGGSNAGSTMTDPTDSDTSSGSLITESSTNSGPDVGSIAGIVVGAVVVVVMVACLVCFLLRRNRSKSLDSRSSLRDPILGRGSAWTGSPTDGSEPSTNGPGLWNDDAIIATRIPRVQVEIEAVISRGGFGEVYSGKYNNQAVAVKMLFSEMRKDLKKVNTLLAEAKMMAGLDHPRIVSFVGVAWGSLTDLCVVSELMKGGDLRALLKEFEARKHPQGIDGDKIRIASHIAQALTYLHSLSPVVIHRDLKSKNVLLTEDLEAKLTDFGASKEQQDHTMTAGVGTMLWMAPEVMMAERYSEKADIFSFGVLLSELDLQTLPYSHARIDPETGMKLPDAVLIHKVASGELRITFSPYCLDSIVKLAEECVALDPAARPGAPMVMFRLQTIMKEAFDEGYIV</sequence>
<dbReference type="EMBL" id="RCMV01000105">
    <property type="protein sequence ID" value="KAG3224637.1"/>
    <property type="molecule type" value="Genomic_DNA"/>
</dbReference>
<dbReference type="EMBL" id="RCML01000078">
    <property type="protein sequence ID" value="KAG2993026.1"/>
    <property type="molecule type" value="Genomic_DNA"/>
</dbReference>
<dbReference type="SMART" id="SM00220">
    <property type="entry name" value="S_TKc"/>
    <property type="match status" value="1"/>
</dbReference>
<dbReference type="AlphaFoldDB" id="A0A8T1GFV2"/>
<accession>A0A8T1GFV2</accession>
<dbReference type="GO" id="GO:0005524">
    <property type="term" value="F:ATP binding"/>
    <property type="evidence" value="ECO:0007669"/>
    <property type="project" value="InterPro"/>
</dbReference>
<dbReference type="InterPro" id="IPR051681">
    <property type="entry name" value="Ser/Thr_Kinases-Pseudokinases"/>
</dbReference>
<feature type="region of interest" description="Disordered" evidence="1">
    <location>
        <begin position="282"/>
        <end position="305"/>
    </location>
</feature>
<evidence type="ECO:0000313" key="5">
    <source>
        <dbReference type="EMBL" id="KAG2993026.1"/>
    </source>
</evidence>
<dbReference type="PROSITE" id="PS00108">
    <property type="entry name" value="PROTEIN_KINASE_ST"/>
    <property type="match status" value="1"/>
</dbReference>
<feature type="domain" description="Protein kinase" evidence="3">
    <location>
        <begin position="321"/>
        <end position="591"/>
    </location>
</feature>
<feature type="compositionally biased region" description="Polar residues" evidence="1">
    <location>
        <begin position="288"/>
        <end position="302"/>
    </location>
</feature>
<dbReference type="SUPFAM" id="SSF56112">
    <property type="entry name" value="Protein kinase-like (PK-like)"/>
    <property type="match status" value="1"/>
</dbReference>
<dbReference type="Pfam" id="PF00069">
    <property type="entry name" value="Pkinase"/>
    <property type="match status" value="1"/>
</dbReference>
<feature type="region of interest" description="Disordered" evidence="1">
    <location>
        <begin position="194"/>
        <end position="233"/>
    </location>
</feature>
<dbReference type="InterPro" id="IPR008271">
    <property type="entry name" value="Ser/Thr_kinase_AS"/>
</dbReference>
<keyword evidence="2" id="KW-1133">Transmembrane helix</keyword>
<evidence type="ECO:0000256" key="2">
    <source>
        <dbReference type="SAM" id="Phobius"/>
    </source>
</evidence>
<protein>
    <recommendedName>
        <fullName evidence="3">Protein kinase domain-containing protein</fullName>
    </recommendedName>
</protein>
<name>A0A8T1GFV2_9STRA</name>
<keyword evidence="2" id="KW-0472">Membrane</keyword>
<dbReference type="InterPro" id="IPR000719">
    <property type="entry name" value="Prot_kinase_dom"/>
</dbReference>
<evidence type="ECO:0000313" key="7">
    <source>
        <dbReference type="Proteomes" id="UP000697107"/>
    </source>
</evidence>
<dbReference type="Proteomes" id="UP000760860">
    <property type="component" value="Unassembled WGS sequence"/>
</dbReference>
<evidence type="ECO:0000313" key="4">
    <source>
        <dbReference type="EMBL" id="KAG2945832.1"/>
    </source>
</evidence>
<gene>
    <name evidence="4" type="ORF">PC117_g8141</name>
    <name evidence="5" type="ORF">PC118_g4242</name>
    <name evidence="6" type="ORF">PC129_g4699</name>
</gene>
<keyword evidence="2" id="KW-0812">Transmembrane</keyword>
<feature type="transmembrane region" description="Helical" evidence="2">
    <location>
        <begin position="241"/>
        <end position="263"/>
    </location>
</feature>
<proteinExistence type="predicted"/>
<organism evidence="5 7">
    <name type="scientific">Phytophthora cactorum</name>
    <dbReference type="NCBI Taxonomy" id="29920"/>
    <lineage>
        <taxon>Eukaryota</taxon>
        <taxon>Sar</taxon>
        <taxon>Stramenopiles</taxon>
        <taxon>Oomycota</taxon>
        <taxon>Peronosporomycetes</taxon>
        <taxon>Peronosporales</taxon>
        <taxon>Peronosporaceae</taxon>
        <taxon>Phytophthora</taxon>
    </lineage>
</organism>
<dbReference type="Gene3D" id="1.10.510.10">
    <property type="entry name" value="Transferase(Phosphotransferase) domain 1"/>
    <property type="match status" value="1"/>
</dbReference>
<evidence type="ECO:0000259" key="3">
    <source>
        <dbReference type="PROSITE" id="PS50011"/>
    </source>
</evidence>
<evidence type="ECO:0000313" key="6">
    <source>
        <dbReference type="EMBL" id="KAG3224637.1"/>
    </source>
</evidence>
<dbReference type="EMBL" id="RCMK01000173">
    <property type="protein sequence ID" value="KAG2945832.1"/>
    <property type="molecule type" value="Genomic_DNA"/>
</dbReference>
<feature type="compositionally biased region" description="Polar residues" evidence="1">
    <location>
        <begin position="224"/>
        <end position="233"/>
    </location>
</feature>
<dbReference type="PROSITE" id="PS50011">
    <property type="entry name" value="PROTEIN_KINASE_DOM"/>
    <property type="match status" value="1"/>
</dbReference>
<dbReference type="VEuPathDB" id="FungiDB:PC110_g9906"/>
<evidence type="ECO:0000256" key="1">
    <source>
        <dbReference type="SAM" id="MobiDB-lite"/>
    </source>
</evidence>
<feature type="compositionally biased region" description="Low complexity" evidence="1">
    <location>
        <begin position="209"/>
        <end position="223"/>
    </location>
</feature>
<dbReference type="PANTHER" id="PTHR44329">
    <property type="entry name" value="SERINE/THREONINE-PROTEIN KINASE TNNI3K-RELATED"/>
    <property type="match status" value="1"/>
</dbReference>
<dbReference type="Gene3D" id="3.30.200.20">
    <property type="entry name" value="Phosphorylase Kinase, domain 1"/>
    <property type="match status" value="1"/>
</dbReference>
<dbReference type="GO" id="GO:0004674">
    <property type="term" value="F:protein serine/threonine kinase activity"/>
    <property type="evidence" value="ECO:0007669"/>
    <property type="project" value="TreeGrafter"/>
</dbReference>
<dbReference type="Proteomes" id="UP000697107">
    <property type="component" value="Unassembled WGS sequence"/>
</dbReference>
<reference evidence="5" key="1">
    <citation type="submission" date="2018-10" db="EMBL/GenBank/DDBJ databases">
        <title>Effector identification in a new, highly contiguous assembly of the strawberry crown rot pathogen Phytophthora cactorum.</title>
        <authorList>
            <person name="Armitage A.D."/>
            <person name="Nellist C.F."/>
            <person name="Bates H."/>
            <person name="Vickerstaff R.J."/>
            <person name="Harrison R.J."/>
        </authorList>
    </citation>
    <scope>NUCLEOTIDE SEQUENCE</scope>
    <source>
        <strain evidence="4">4040</strain>
        <strain evidence="5">P415</strain>
        <strain evidence="6">P421</strain>
    </source>
</reference>
<dbReference type="Proteomes" id="UP000736787">
    <property type="component" value="Unassembled WGS sequence"/>
</dbReference>
<dbReference type="PANTHER" id="PTHR44329:SF214">
    <property type="entry name" value="PROTEIN KINASE DOMAIN-CONTAINING PROTEIN"/>
    <property type="match status" value="1"/>
</dbReference>
<dbReference type="InterPro" id="IPR011009">
    <property type="entry name" value="Kinase-like_dom_sf"/>
</dbReference>
<comment type="caution">
    <text evidence="5">The sequence shown here is derived from an EMBL/GenBank/DDBJ whole genome shotgun (WGS) entry which is preliminary data.</text>
</comment>